<evidence type="ECO:0000313" key="5">
    <source>
        <dbReference type="Proteomes" id="UP000077051"/>
    </source>
</evidence>
<dbReference type="STRING" id="747725.A0A162ZU65"/>
<evidence type="ECO:0000256" key="1">
    <source>
        <dbReference type="ARBA" id="ARBA00038101"/>
    </source>
</evidence>
<dbReference type="SMART" id="SM00671">
    <property type="entry name" value="SEL1"/>
    <property type="match status" value="4"/>
</dbReference>
<reference evidence="4 5" key="1">
    <citation type="submission" date="2015-06" db="EMBL/GenBank/DDBJ databases">
        <title>Expansion of signal transduction pathways in fungi by whole-genome duplication.</title>
        <authorList>
            <consortium name="DOE Joint Genome Institute"/>
            <person name="Corrochano L.M."/>
            <person name="Kuo A."/>
            <person name="Marcet-Houben M."/>
            <person name="Polaino S."/>
            <person name="Salamov A."/>
            <person name="Villalobos J.M."/>
            <person name="Alvarez M.I."/>
            <person name="Avalos J."/>
            <person name="Benito E.P."/>
            <person name="Benoit I."/>
            <person name="Burger G."/>
            <person name="Camino L.P."/>
            <person name="Canovas D."/>
            <person name="Cerda-Olmedo E."/>
            <person name="Cheng J.-F."/>
            <person name="Dominguez A."/>
            <person name="Elias M."/>
            <person name="Eslava A.P."/>
            <person name="Glaser F."/>
            <person name="Grimwood J."/>
            <person name="Gutierrez G."/>
            <person name="Heitman J."/>
            <person name="Henrissat B."/>
            <person name="Iturriaga E.A."/>
            <person name="Lang B.F."/>
            <person name="Lavin J.L."/>
            <person name="Lee S."/>
            <person name="Li W."/>
            <person name="Lindquist E."/>
            <person name="Lopez-Garcia S."/>
            <person name="Luque E.M."/>
            <person name="Marcos A.T."/>
            <person name="Martin J."/>
            <person name="Mccluskey K."/>
            <person name="Medina H.R."/>
            <person name="Miralles-Duran A."/>
            <person name="Miyazaki A."/>
            <person name="Munoz-Torres E."/>
            <person name="Oguiza J.A."/>
            <person name="Ohm R."/>
            <person name="Olmedo M."/>
            <person name="Orejas M."/>
            <person name="Ortiz-Castellanos L."/>
            <person name="Pisabarro A.G."/>
            <person name="Rodriguez-Romero J."/>
            <person name="Ruiz-Herrera J."/>
            <person name="Ruiz-Vazquez R."/>
            <person name="Sanz C."/>
            <person name="Schackwitz W."/>
            <person name="Schmutz J."/>
            <person name="Shahriari M."/>
            <person name="Shelest E."/>
            <person name="Silva-Franco F."/>
            <person name="Soanes D."/>
            <person name="Syed K."/>
            <person name="Tagua V.G."/>
            <person name="Talbot N.J."/>
            <person name="Thon M."/>
            <person name="De Vries R.P."/>
            <person name="Wiebenga A."/>
            <person name="Yadav J.S."/>
            <person name="Braun E.L."/>
            <person name="Baker S."/>
            <person name="Garre V."/>
            <person name="Horwitz B."/>
            <person name="Torres-Martinez S."/>
            <person name="Idnurm A."/>
            <person name="Herrera-Estrella A."/>
            <person name="Gabaldon T."/>
            <person name="Grigoriev I.V."/>
        </authorList>
    </citation>
    <scope>NUCLEOTIDE SEQUENCE [LARGE SCALE GENOMIC DNA]</scope>
    <source>
        <strain evidence="4 5">CBS 277.49</strain>
    </source>
</reference>
<evidence type="ECO:0000256" key="2">
    <source>
        <dbReference type="SAM" id="Coils"/>
    </source>
</evidence>
<dbReference type="Gene3D" id="1.25.40.10">
    <property type="entry name" value="Tetratricopeptide repeat domain"/>
    <property type="match status" value="1"/>
</dbReference>
<proteinExistence type="inferred from homology"/>
<sequence length="584" mass="65982">MSSDYQALLERGRLFETGKSGFQRNYFKAYQNYEKVPPRIERGESYYRIGELLMEGDKFLSRDYNAAKSYYEEAGHFGHGEARYALGQMYEQGRGMDVDYANAKRYYHQALDVGYTEAAKDIGIMFLRAPPGVIYDLSRAKIYLERFEEHYVADAEVHIALGDYYRLSRGRDYISKASERYNKAIALNEGLGYYWIGQMWEQSSSPNLSKAVGYYQAGKALSSDAKCMWRLGQLHVSGQVLKKDIDAARILFVDAVRNGCEEAKKDLDKLDAKIAKGEPSHGDTVQAAGEEKKREPEPNPKLSQGTAKLDVGSNDTPANPVDSEPSTINFQPLSWDRMRKSFEANGTINFQPLSWDRMRACFEANGAYKHEHEHEQEPNQTSTSSISETDDKLVKIIKLPANRDTNVTNFQVRSKINEQCPANPSKLVLQDSGNKSGRGYKFKTKADLQKQLKKANVSSPISPFQMLELSTALLQSNQAQITAALDTTNKALLKNTLSLTLKLNKLAIENEQSAAIIDSNNQDIAQKFDQVEESFEAKYKQVSQRLDVLEKESVEKDKTIASLISKLNTQSQQLDALMRSMERR</sequence>
<dbReference type="AlphaFoldDB" id="A0A162ZU65"/>
<dbReference type="InterPro" id="IPR006597">
    <property type="entry name" value="Sel1-like"/>
</dbReference>
<dbReference type="SUPFAM" id="SSF81901">
    <property type="entry name" value="HCP-like"/>
    <property type="match status" value="1"/>
</dbReference>
<dbReference type="OrthoDB" id="2281109at2759"/>
<accession>A0A162ZU65</accession>
<keyword evidence="2" id="KW-0175">Coiled coil</keyword>
<dbReference type="VEuPathDB" id="FungiDB:MUCCIDRAFT_77225"/>
<evidence type="ECO:0000256" key="3">
    <source>
        <dbReference type="SAM" id="MobiDB-lite"/>
    </source>
</evidence>
<dbReference type="InterPro" id="IPR050767">
    <property type="entry name" value="Sel1_AlgK"/>
</dbReference>
<keyword evidence="5" id="KW-1185">Reference proteome</keyword>
<dbReference type="Proteomes" id="UP000077051">
    <property type="component" value="Unassembled WGS sequence"/>
</dbReference>
<feature type="region of interest" description="Disordered" evidence="3">
    <location>
        <begin position="274"/>
        <end position="329"/>
    </location>
</feature>
<dbReference type="InterPro" id="IPR011990">
    <property type="entry name" value="TPR-like_helical_dom_sf"/>
</dbReference>
<dbReference type="PANTHER" id="PTHR11102">
    <property type="entry name" value="SEL-1-LIKE PROTEIN"/>
    <property type="match status" value="1"/>
</dbReference>
<dbReference type="EMBL" id="AMYB01000001">
    <property type="protein sequence ID" value="OAD07837.1"/>
    <property type="molecule type" value="Genomic_DNA"/>
</dbReference>
<protein>
    <submittedName>
        <fullName evidence="4">Uncharacterized protein</fullName>
    </submittedName>
</protein>
<dbReference type="PANTHER" id="PTHR11102:SF160">
    <property type="entry name" value="ERAD-ASSOCIATED E3 UBIQUITIN-PROTEIN LIGASE COMPONENT HRD3"/>
    <property type="match status" value="1"/>
</dbReference>
<organism evidence="4 5">
    <name type="scientific">Mucor lusitanicus CBS 277.49</name>
    <dbReference type="NCBI Taxonomy" id="747725"/>
    <lineage>
        <taxon>Eukaryota</taxon>
        <taxon>Fungi</taxon>
        <taxon>Fungi incertae sedis</taxon>
        <taxon>Mucoromycota</taxon>
        <taxon>Mucoromycotina</taxon>
        <taxon>Mucoromycetes</taxon>
        <taxon>Mucorales</taxon>
        <taxon>Mucorineae</taxon>
        <taxon>Mucoraceae</taxon>
        <taxon>Mucor</taxon>
    </lineage>
</organism>
<comment type="caution">
    <text evidence="4">The sequence shown here is derived from an EMBL/GenBank/DDBJ whole genome shotgun (WGS) entry which is preliminary data.</text>
</comment>
<name>A0A162ZU65_MUCCL</name>
<feature type="coiled-coil region" evidence="2">
    <location>
        <begin position="532"/>
        <end position="584"/>
    </location>
</feature>
<comment type="similarity">
    <text evidence="1">Belongs to the sel-1 family.</text>
</comment>
<dbReference type="Pfam" id="PF08238">
    <property type="entry name" value="Sel1"/>
    <property type="match status" value="4"/>
</dbReference>
<gene>
    <name evidence="4" type="ORF">MUCCIDRAFT_77225</name>
</gene>
<feature type="compositionally biased region" description="Basic and acidic residues" evidence="3">
    <location>
        <begin position="289"/>
        <end position="298"/>
    </location>
</feature>
<evidence type="ECO:0000313" key="4">
    <source>
        <dbReference type="EMBL" id="OAD07837.1"/>
    </source>
</evidence>